<feature type="transmembrane region" description="Helical" evidence="8">
    <location>
        <begin position="339"/>
        <end position="361"/>
    </location>
</feature>
<dbReference type="GO" id="GO:0005886">
    <property type="term" value="C:plasma membrane"/>
    <property type="evidence" value="ECO:0007669"/>
    <property type="project" value="UniProtKB-SubCell"/>
</dbReference>
<feature type="domain" description="Major facilitator superfamily (MFS) profile" evidence="9">
    <location>
        <begin position="9"/>
        <end position="395"/>
    </location>
</feature>
<feature type="transmembrane region" description="Helical" evidence="8">
    <location>
        <begin position="373"/>
        <end position="392"/>
    </location>
</feature>
<dbReference type="Proteomes" id="UP000479293">
    <property type="component" value="Unassembled WGS sequence"/>
</dbReference>
<evidence type="ECO:0000256" key="5">
    <source>
        <dbReference type="ARBA" id="ARBA00022692"/>
    </source>
</evidence>
<dbReference type="GO" id="GO:1990961">
    <property type="term" value="P:xenobiotic detoxification by transmembrane export across the plasma membrane"/>
    <property type="evidence" value="ECO:0007669"/>
    <property type="project" value="InterPro"/>
</dbReference>
<feature type="transmembrane region" description="Helical" evidence="8">
    <location>
        <begin position="251"/>
        <end position="270"/>
    </location>
</feature>
<evidence type="ECO:0000256" key="7">
    <source>
        <dbReference type="ARBA" id="ARBA00023136"/>
    </source>
</evidence>
<feature type="transmembrane region" description="Helical" evidence="8">
    <location>
        <begin position="161"/>
        <end position="183"/>
    </location>
</feature>
<feature type="transmembrane region" description="Helical" evidence="8">
    <location>
        <begin position="212"/>
        <end position="231"/>
    </location>
</feature>
<comment type="similarity">
    <text evidence="2">Belongs to the major facilitator superfamily. Bcr/CmlA family.</text>
</comment>
<dbReference type="PANTHER" id="PTHR23502">
    <property type="entry name" value="MAJOR FACILITATOR SUPERFAMILY"/>
    <property type="match status" value="1"/>
</dbReference>
<accession>A0A7C9BG16</accession>
<keyword evidence="5 8" id="KW-0812">Transmembrane</keyword>
<dbReference type="FunFam" id="1.20.1720.10:FF:000005">
    <property type="entry name" value="Bcr/CflA family efflux transporter"/>
    <property type="match status" value="1"/>
</dbReference>
<dbReference type="InterPro" id="IPR011701">
    <property type="entry name" value="MFS"/>
</dbReference>
<dbReference type="GO" id="GO:0042910">
    <property type="term" value="F:xenobiotic transmembrane transporter activity"/>
    <property type="evidence" value="ECO:0007669"/>
    <property type="project" value="InterPro"/>
</dbReference>
<feature type="transmembrane region" description="Helical" evidence="8">
    <location>
        <begin position="100"/>
        <end position="121"/>
    </location>
</feature>
<dbReference type="EMBL" id="WHLY01000002">
    <property type="protein sequence ID" value="MPR32275.1"/>
    <property type="molecule type" value="Genomic_DNA"/>
</dbReference>
<keyword evidence="4" id="KW-1003">Cell membrane</keyword>
<evidence type="ECO:0000256" key="1">
    <source>
        <dbReference type="ARBA" id="ARBA00004651"/>
    </source>
</evidence>
<keyword evidence="6 8" id="KW-1133">Transmembrane helix</keyword>
<keyword evidence="11" id="KW-1185">Reference proteome</keyword>
<feature type="transmembrane region" description="Helical" evidence="8">
    <location>
        <begin position="76"/>
        <end position="94"/>
    </location>
</feature>
<dbReference type="SUPFAM" id="SSF103473">
    <property type="entry name" value="MFS general substrate transporter"/>
    <property type="match status" value="1"/>
</dbReference>
<feature type="transmembrane region" description="Helical" evidence="8">
    <location>
        <begin position="47"/>
        <end position="64"/>
    </location>
</feature>
<dbReference type="PROSITE" id="PS50850">
    <property type="entry name" value="MFS"/>
    <property type="match status" value="1"/>
</dbReference>
<dbReference type="RefSeq" id="WP_152756604.1">
    <property type="nucleotide sequence ID" value="NZ_WHLY01000002.1"/>
</dbReference>
<dbReference type="InterPro" id="IPR036259">
    <property type="entry name" value="MFS_trans_sf"/>
</dbReference>
<evidence type="ECO:0000256" key="3">
    <source>
        <dbReference type="ARBA" id="ARBA00022448"/>
    </source>
</evidence>
<evidence type="ECO:0000256" key="2">
    <source>
        <dbReference type="ARBA" id="ARBA00006236"/>
    </source>
</evidence>
<reference evidence="10 11" key="1">
    <citation type="submission" date="2019-10" db="EMBL/GenBank/DDBJ databases">
        <title>Draft Genome Sequence of Cytophagaceae sp. SJW1-29.</title>
        <authorList>
            <person name="Choi A."/>
        </authorList>
    </citation>
    <scope>NUCLEOTIDE SEQUENCE [LARGE SCALE GENOMIC DNA]</scope>
    <source>
        <strain evidence="10 11">SJW1-29</strain>
    </source>
</reference>
<feature type="transmembrane region" description="Helical" evidence="8">
    <location>
        <begin position="133"/>
        <end position="155"/>
    </location>
</feature>
<dbReference type="CDD" id="cd17320">
    <property type="entry name" value="MFS_MdfA_MDR_like"/>
    <property type="match status" value="1"/>
</dbReference>
<dbReference type="Pfam" id="PF07690">
    <property type="entry name" value="MFS_1"/>
    <property type="match status" value="1"/>
</dbReference>
<comment type="subcellular location">
    <subcellularLocation>
        <location evidence="1">Cell membrane</location>
        <topology evidence="1">Multi-pass membrane protein</topology>
    </subcellularLocation>
</comment>
<gene>
    <name evidence="10" type="ORF">GBK04_02660</name>
</gene>
<protein>
    <submittedName>
        <fullName evidence="10">Bcr/CflA family efflux MFS transporter</fullName>
    </submittedName>
</protein>
<evidence type="ECO:0000256" key="6">
    <source>
        <dbReference type="ARBA" id="ARBA00022989"/>
    </source>
</evidence>
<keyword evidence="3" id="KW-0813">Transport</keyword>
<proteinExistence type="inferred from homology"/>
<dbReference type="PANTHER" id="PTHR23502:SF132">
    <property type="entry name" value="POLYAMINE TRANSPORTER 2-RELATED"/>
    <property type="match status" value="1"/>
</dbReference>
<evidence type="ECO:0000313" key="11">
    <source>
        <dbReference type="Proteomes" id="UP000479293"/>
    </source>
</evidence>
<evidence type="ECO:0000256" key="4">
    <source>
        <dbReference type="ARBA" id="ARBA00022475"/>
    </source>
</evidence>
<sequence>MNKKELKKIILLLGVLSALGPFSIDMYLPGFPDIATDLHTSIAQVGYSLTSYFIGISVGQLLYGPIVDRFGRKKPLVFGLSLYVVAALCCALSPTVQWLIGLRGLLAIGGCAGMVAGRAVVRDLFPPTEIAKVISTLMLIMGVAPLIAPSIGGWMVTTLGWRAIFVTLASISAVMLTSVLLILPESRGPDATVSLAPAAVLGRYWSVFKEPAFIVFGLAGAFTQGSLFAYISGSPFLYMEKLHFTQTQYGLLFSFNSFGFIGGSQLNRLLLRRYDSLRLAEAGSLAIAVLGALMVLCATWAGSASSGVAISLVLVILFLFLMVGGMLGPNSTALALAPFSANAGSASALIGFSQMLFGALASGLVSALHNQTILPMSGVMAVCALASTLLITGQRILLKRRLVAQ</sequence>
<feature type="transmembrane region" description="Helical" evidence="8">
    <location>
        <begin position="282"/>
        <end position="302"/>
    </location>
</feature>
<comment type="caution">
    <text evidence="10">The sequence shown here is derived from an EMBL/GenBank/DDBJ whole genome shotgun (WGS) entry which is preliminary data.</text>
</comment>
<evidence type="ECO:0000313" key="10">
    <source>
        <dbReference type="EMBL" id="MPR32275.1"/>
    </source>
</evidence>
<name>A0A7C9BG16_9BACT</name>
<dbReference type="Gene3D" id="1.20.1720.10">
    <property type="entry name" value="Multidrug resistance protein D"/>
    <property type="match status" value="1"/>
</dbReference>
<keyword evidence="7 8" id="KW-0472">Membrane</keyword>
<dbReference type="InterPro" id="IPR020846">
    <property type="entry name" value="MFS_dom"/>
</dbReference>
<evidence type="ECO:0000259" key="9">
    <source>
        <dbReference type="PROSITE" id="PS50850"/>
    </source>
</evidence>
<organism evidence="10 11">
    <name type="scientific">Salmonirosea aquatica</name>
    <dbReference type="NCBI Taxonomy" id="2654236"/>
    <lineage>
        <taxon>Bacteria</taxon>
        <taxon>Pseudomonadati</taxon>
        <taxon>Bacteroidota</taxon>
        <taxon>Cytophagia</taxon>
        <taxon>Cytophagales</taxon>
        <taxon>Spirosomataceae</taxon>
        <taxon>Salmonirosea</taxon>
    </lineage>
</organism>
<dbReference type="AlphaFoldDB" id="A0A7C9BG16"/>
<evidence type="ECO:0000256" key="8">
    <source>
        <dbReference type="SAM" id="Phobius"/>
    </source>
</evidence>
<dbReference type="NCBIfam" id="TIGR00710">
    <property type="entry name" value="efflux_Bcr_CflA"/>
    <property type="match status" value="1"/>
</dbReference>
<dbReference type="InterPro" id="IPR004812">
    <property type="entry name" value="Efflux_drug-R_Bcr/CmlA"/>
</dbReference>
<feature type="transmembrane region" description="Helical" evidence="8">
    <location>
        <begin position="308"/>
        <end position="327"/>
    </location>
</feature>